<evidence type="ECO:0000313" key="1">
    <source>
        <dbReference type="EMBL" id="KCZ54022.1"/>
    </source>
</evidence>
<dbReference type="EMBL" id="AWFF01000043">
    <property type="protein sequence ID" value="KCZ54022.1"/>
    <property type="molecule type" value="Genomic_DNA"/>
</dbReference>
<protein>
    <submittedName>
        <fullName evidence="1">Uncharacterized protein</fullName>
    </submittedName>
</protein>
<sequence>MELLSINQSTVTSLFWAGNAEQKVNMFKATEMLVEKYQFKGWPTPQELQSDKQAFQHGTFNKASIRSLEIYNDGVIVRAQCNTSILEAFLNDLEQWMEAKVGWKRIETHRLNRAYGSEVLVRCDDQVLKFLSVYSAAASEISRSLKSHTGRDAITYVPAGIMFAADESHIAGIKPSPFRLERKFGSDFEQSIFYSAAPIPTDDHLALIKSLEKQAIHL</sequence>
<reference evidence="1 2" key="1">
    <citation type="journal article" date="2014" name="Antonie Van Leeuwenhoek">
        <title>Hyphomonas beringensis sp. nov. and Hyphomonas chukchiensis sp. nov., isolated from surface seawater of the Bering Sea and Chukchi Sea.</title>
        <authorList>
            <person name="Li C."/>
            <person name="Lai Q."/>
            <person name="Li G."/>
            <person name="Dong C."/>
            <person name="Wang J."/>
            <person name="Liao Y."/>
            <person name="Shao Z."/>
        </authorList>
    </citation>
    <scope>NUCLEOTIDE SEQUENCE [LARGE SCALE GENOMIC DNA]</scope>
    <source>
        <strain evidence="1 2">25B14_1</strain>
    </source>
</reference>
<name>A0A062U6W9_9PROT</name>
<keyword evidence="2" id="KW-1185">Reference proteome</keyword>
<proteinExistence type="predicted"/>
<accession>A0A062U6W9</accession>
<dbReference type="RefSeq" id="WP_051601418.1">
    <property type="nucleotide sequence ID" value="NZ_AWFF01000043.1"/>
</dbReference>
<organism evidence="1 2">
    <name type="scientific">Hyphomonas beringensis</name>
    <dbReference type="NCBI Taxonomy" id="1280946"/>
    <lineage>
        <taxon>Bacteria</taxon>
        <taxon>Pseudomonadati</taxon>
        <taxon>Pseudomonadota</taxon>
        <taxon>Alphaproteobacteria</taxon>
        <taxon>Hyphomonadales</taxon>
        <taxon>Hyphomonadaceae</taxon>
        <taxon>Hyphomonas</taxon>
    </lineage>
</organism>
<dbReference type="AlphaFoldDB" id="A0A062U6W9"/>
<evidence type="ECO:0000313" key="2">
    <source>
        <dbReference type="Proteomes" id="UP000027037"/>
    </source>
</evidence>
<comment type="caution">
    <text evidence="1">The sequence shown here is derived from an EMBL/GenBank/DDBJ whole genome shotgun (WGS) entry which is preliminary data.</text>
</comment>
<gene>
    <name evidence="1" type="ORF">HY29_02840</name>
</gene>
<dbReference type="Proteomes" id="UP000027037">
    <property type="component" value="Unassembled WGS sequence"/>
</dbReference>